<gene>
    <name evidence="3" type="ORF">HGP29_01510</name>
</gene>
<dbReference type="GO" id="GO:0016829">
    <property type="term" value="F:lyase activity"/>
    <property type="evidence" value="ECO:0007669"/>
    <property type="project" value="UniProtKB-KW"/>
</dbReference>
<dbReference type="PANTHER" id="PTHR33542:SF3">
    <property type="entry name" value="SIROHYDROCHLORIN FERROCHELATASE, CHLOROPLASTIC"/>
    <property type="match status" value="1"/>
</dbReference>
<dbReference type="Pfam" id="PF01903">
    <property type="entry name" value="CbiX"/>
    <property type="match status" value="1"/>
</dbReference>
<dbReference type="GO" id="GO:0046872">
    <property type="term" value="F:metal ion binding"/>
    <property type="evidence" value="ECO:0007669"/>
    <property type="project" value="UniProtKB-KW"/>
</dbReference>
<dbReference type="PROSITE" id="PS51257">
    <property type="entry name" value="PROKAR_LIPOPROTEIN"/>
    <property type="match status" value="1"/>
</dbReference>
<dbReference type="Proteomes" id="UP000585050">
    <property type="component" value="Unassembled WGS sequence"/>
</dbReference>
<keyword evidence="1" id="KW-0479">Metal-binding</keyword>
<dbReference type="SUPFAM" id="SSF53800">
    <property type="entry name" value="Chelatase"/>
    <property type="match status" value="1"/>
</dbReference>
<keyword evidence="4" id="KW-1185">Reference proteome</keyword>
<dbReference type="CDD" id="cd03416">
    <property type="entry name" value="CbiX_SirB_N"/>
    <property type="match status" value="1"/>
</dbReference>
<dbReference type="RefSeq" id="WP_168880541.1">
    <property type="nucleotide sequence ID" value="NZ_JABAIL010000001.1"/>
</dbReference>
<dbReference type="Gene3D" id="3.40.50.1400">
    <property type="match status" value="1"/>
</dbReference>
<evidence type="ECO:0000313" key="4">
    <source>
        <dbReference type="Proteomes" id="UP000585050"/>
    </source>
</evidence>
<dbReference type="InterPro" id="IPR050963">
    <property type="entry name" value="Sirohydro_Cobaltochel/CbiX"/>
</dbReference>
<keyword evidence="2" id="KW-0456">Lyase</keyword>
<dbReference type="PANTHER" id="PTHR33542">
    <property type="entry name" value="SIROHYDROCHLORIN FERROCHELATASE, CHLOROPLASTIC"/>
    <property type="match status" value="1"/>
</dbReference>
<sequence length="316" mass="35171">MKLFYSTIVTIILTVFMTSCGTEKKQTSNEAANSTSGEKIGVLLVNHGSHSEGWRKMLKDIELDVRDDIMKSGDIAEVRTAFMEYTEPSIATQMKKFDAENYDRVIVVPIFLTISSHTSNDIPNIVGLANDPKVKEELKAEGIETYTSKARVLVTPLLDFPTVLKKNITRRAKALSNGSGDEGVALIAYGDEEFNQQWEEMVEDIGRYLKAQTGIGSISYGWCGHLVRYSSEPTKKAIDQILDLEERAIVIPVLVANDEHFQGEIIQKGVDMVEDQKRVVYKQDAILPDANINKWVVKIVAETVAELKGTKEVAAK</sequence>
<dbReference type="AlphaFoldDB" id="A0A7X8SGS9"/>
<organism evidence="3 4">
    <name type="scientific">Flammeovirga agarivorans</name>
    <dbReference type="NCBI Taxonomy" id="2726742"/>
    <lineage>
        <taxon>Bacteria</taxon>
        <taxon>Pseudomonadati</taxon>
        <taxon>Bacteroidota</taxon>
        <taxon>Cytophagia</taxon>
        <taxon>Cytophagales</taxon>
        <taxon>Flammeovirgaceae</taxon>
        <taxon>Flammeovirga</taxon>
    </lineage>
</organism>
<protein>
    <submittedName>
        <fullName evidence="3">Cobalamin biosynthesis protein CbiX</fullName>
    </submittedName>
</protein>
<accession>A0A7X8SGS9</accession>
<evidence type="ECO:0000256" key="1">
    <source>
        <dbReference type="ARBA" id="ARBA00022723"/>
    </source>
</evidence>
<comment type="caution">
    <text evidence="3">The sequence shown here is derived from an EMBL/GenBank/DDBJ whole genome shotgun (WGS) entry which is preliminary data.</text>
</comment>
<evidence type="ECO:0000313" key="3">
    <source>
        <dbReference type="EMBL" id="NLR89857.1"/>
    </source>
</evidence>
<dbReference type="EMBL" id="JABAIL010000001">
    <property type="protein sequence ID" value="NLR89857.1"/>
    <property type="molecule type" value="Genomic_DNA"/>
</dbReference>
<evidence type="ECO:0000256" key="2">
    <source>
        <dbReference type="ARBA" id="ARBA00023239"/>
    </source>
</evidence>
<reference evidence="3 4" key="1">
    <citation type="submission" date="2020-04" db="EMBL/GenBank/DDBJ databases">
        <title>Flammeovirga sp. SR4, a novel species isolated from seawater.</title>
        <authorList>
            <person name="Wang X."/>
        </authorList>
    </citation>
    <scope>NUCLEOTIDE SEQUENCE [LARGE SCALE GENOMIC DNA]</scope>
    <source>
        <strain evidence="3 4">SR4</strain>
    </source>
</reference>
<name>A0A7X8SGS9_9BACT</name>
<dbReference type="InterPro" id="IPR002762">
    <property type="entry name" value="CbiX-like"/>
</dbReference>
<proteinExistence type="predicted"/>